<dbReference type="GO" id="GO:0005524">
    <property type="term" value="F:ATP binding"/>
    <property type="evidence" value="ECO:0007669"/>
    <property type="project" value="InterPro"/>
</dbReference>
<reference evidence="2" key="1">
    <citation type="journal article" date="2020" name="Nature">
        <title>Giant virus diversity and host interactions through global metagenomics.</title>
        <authorList>
            <person name="Schulz F."/>
            <person name="Roux S."/>
            <person name="Paez-Espino D."/>
            <person name="Jungbluth S."/>
            <person name="Walsh D.A."/>
            <person name="Denef V.J."/>
            <person name="McMahon K.D."/>
            <person name="Konstantinidis K.T."/>
            <person name="Eloe-Fadrosh E.A."/>
            <person name="Kyrpides N.C."/>
            <person name="Woyke T."/>
        </authorList>
    </citation>
    <scope>NUCLEOTIDE SEQUENCE</scope>
    <source>
        <strain evidence="2">GVMAG-M-3300020523-10</strain>
    </source>
</reference>
<dbReference type="GO" id="GO:0006281">
    <property type="term" value="P:DNA repair"/>
    <property type="evidence" value="ECO:0007669"/>
    <property type="project" value="TreeGrafter"/>
</dbReference>
<dbReference type="Gene3D" id="3.40.50.300">
    <property type="entry name" value="P-loop containing nucleotide triphosphate hydrolases"/>
    <property type="match status" value="1"/>
</dbReference>
<dbReference type="PANTHER" id="PTHR11669:SF9">
    <property type="entry name" value="REPLICATION FACTOR C SUBUNIT 5"/>
    <property type="match status" value="1"/>
</dbReference>
<dbReference type="InterPro" id="IPR050238">
    <property type="entry name" value="DNA_Rep/Repair_Clamp_Loader"/>
</dbReference>
<protein>
    <recommendedName>
        <fullName evidence="1">AAA+ ATPase domain-containing protein</fullName>
    </recommendedName>
</protein>
<sequence length="311" mass="37339">MNNSVTPNINWNEKYRPNNISSIILSKYNKLLIDNILSKNYFPNLLLYGPPGTGKTTTIMNLIETYLNKYYVYNRKQVIHLNASDERGIEIIRHNLHSFVVCDNLFFEGPKFIILDEVDYMTKTAQIALKYLIEYYSNYNVRYCLICNYITKIDSNLQTYFCKLKFNCIPLTYIFNFLNTICINENLTLSNDYLNYIIYLYNNDIRSMINHLQLHHINNVIYNNTIYDELYAINISGDYKTYLKKFAYFEKKYCFDYNEFIKKYIYYILKNHIAHFSYEQVLDIEFFIHNYSKLNNKSNSITNLYNLLLQK</sequence>
<dbReference type="GO" id="GO:0005663">
    <property type="term" value="C:DNA replication factor C complex"/>
    <property type="evidence" value="ECO:0007669"/>
    <property type="project" value="TreeGrafter"/>
</dbReference>
<dbReference type="InterPro" id="IPR027417">
    <property type="entry name" value="P-loop_NTPase"/>
</dbReference>
<accession>A0A6C0CAN8</accession>
<dbReference type="AlphaFoldDB" id="A0A6C0CAN8"/>
<name>A0A6C0CAN8_9ZZZZ</name>
<dbReference type="GO" id="GO:0003689">
    <property type="term" value="F:DNA clamp loader activity"/>
    <property type="evidence" value="ECO:0007669"/>
    <property type="project" value="TreeGrafter"/>
</dbReference>
<dbReference type="EMBL" id="MN739381">
    <property type="protein sequence ID" value="QHT01786.1"/>
    <property type="molecule type" value="Genomic_DNA"/>
</dbReference>
<dbReference type="InterPro" id="IPR003593">
    <property type="entry name" value="AAA+_ATPase"/>
</dbReference>
<dbReference type="CDD" id="cd00009">
    <property type="entry name" value="AAA"/>
    <property type="match status" value="1"/>
</dbReference>
<evidence type="ECO:0000259" key="1">
    <source>
        <dbReference type="SMART" id="SM00382"/>
    </source>
</evidence>
<dbReference type="GO" id="GO:0006261">
    <property type="term" value="P:DNA-templated DNA replication"/>
    <property type="evidence" value="ECO:0007669"/>
    <property type="project" value="TreeGrafter"/>
</dbReference>
<dbReference type="Pfam" id="PF00004">
    <property type="entry name" value="AAA"/>
    <property type="match status" value="1"/>
</dbReference>
<feature type="domain" description="AAA+ ATPase" evidence="1">
    <location>
        <begin position="41"/>
        <end position="171"/>
    </location>
</feature>
<dbReference type="SUPFAM" id="SSF52540">
    <property type="entry name" value="P-loop containing nucleoside triphosphate hydrolases"/>
    <property type="match status" value="1"/>
</dbReference>
<dbReference type="Gene3D" id="1.10.8.60">
    <property type="match status" value="1"/>
</dbReference>
<dbReference type="SMART" id="SM00382">
    <property type="entry name" value="AAA"/>
    <property type="match status" value="1"/>
</dbReference>
<proteinExistence type="predicted"/>
<organism evidence="2">
    <name type="scientific">viral metagenome</name>
    <dbReference type="NCBI Taxonomy" id="1070528"/>
    <lineage>
        <taxon>unclassified sequences</taxon>
        <taxon>metagenomes</taxon>
        <taxon>organismal metagenomes</taxon>
    </lineage>
</organism>
<dbReference type="PANTHER" id="PTHR11669">
    <property type="entry name" value="REPLICATION FACTOR C / DNA POLYMERASE III GAMMA-TAU SUBUNIT"/>
    <property type="match status" value="1"/>
</dbReference>
<dbReference type="InterPro" id="IPR003959">
    <property type="entry name" value="ATPase_AAA_core"/>
</dbReference>
<dbReference type="GO" id="GO:0016887">
    <property type="term" value="F:ATP hydrolysis activity"/>
    <property type="evidence" value="ECO:0007669"/>
    <property type="project" value="InterPro"/>
</dbReference>
<dbReference type="GO" id="GO:0005634">
    <property type="term" value="C:nucleus"/>
    <property type="evidence" value="ECO:0007669"/>
    <property type="project" value="TreeGrafter"/>
</dbReference>
<evidence type="ECO:0000313" key="2">
    <source>
        <dbReference type="EMBL" id="QHT01786.1"/>
    </source>
</evidence>